<feature type="binding site" evidence="4">
    <location>
        <position position="243"/>
    </location>
    <ligand>
        <name>1D-myo-inositol 2-(L-cysteinylamino)-2-deoxy-alpha-D-glucopyranoside</name>
        <dbReference type="ChEBI" id="CHEBI:58887"/>
    </ligand>
</feature>
<dbReference type="InterPro" id="IPR000182">
    <property type="entry name" value="GNAT_dom"/>
</dbReference>
<feature type="domain" description="N-acetyltransferase" evidence="5">
    <location>
        <begin position="128"/>
        <end position="276"/>
    </location>
</feature>
<keyword evidence="1 4" id="KW-0808">Transferase</keyword>
<dbReference type="NCBIfam" id="TIGR03448">
    <property type="entry name" value="mycothiol_MshD"/>
    <property type="match status" value="1"/>
</dbReference>
<keyword evidence="7" id="KW-1185">Reference proteome</keyword>
<dbReference type="HAMAP" id="MF_01698">
    <property type="entry name" value="MshD"/>
    <property type="match status" value="1"/>
</dbReference>
<gene>
    <name evidence="4 6" type="primary">mshD</name>
    <name evidence="6" type="ORF">FC770_00685</name>
</gene>
<dbReference type="GO" id="GO:0010125">
    <property type="term" value="P:mycothiol biosynthetic process"/>
    <property type="evidence" value="ECO:0007669"/>
    <property type="project" value="UniProtKB-UniRule"/>
</dbReference>
<feature type="binding site" evidence="4">
    <location>
        <begin position="248"/>
        <end position="253"/>
    </location>
    <ligand>
        <name>acetyl-CoA</name>
        <dbReference type="ChEBI" id="CHEBI:57288"/>
        <label>2</label>
    </ligand>
</feature>
<comment type="caution">
    <text evidence="6">The sequence shown here is derived from an EMBL/GenBank/DDBJ whole genome shotgun (WGS) entry which is preliminary data.</text>
</comment>
<dbReference type="GO" id="GO:0008999">
    <property type="term" value="F:protein-N-terminal-alanine acetyltransferase activity"/>
    <property type="evidence" value="ECO:0007669"/>
    <property type="project" value="TreeGrafter"/>
</dbReference>
<evidence type="ECO:0000259" key="5">
    <source>
        <dbReference type="PROSITE" id="PS51186"/>
    </source>
</evidence>
<dbReference type="GO" id="GO:0035447">
    <property type="term" value="F:mycothiol synthase activity"/>
    <property type="evidence" value="ECO:0007669"/>
    <property type="project" value="UniProtKB-UniRule"/>
</dbReference>
<dbReference type="Pfam" id="PF00583">
    <property type="entry name" value="Acetyltransf_1"/>
    <property type="match status" value="1"/>
</dbReference>
<organism evidence="6 7">
    <name type="scientific">Nocardioides jishulii</name>
    <dbReference type="NCBI Taxonomy" id="2575440"/>
    <lineage>
        <taxon>Bacteria</taxon>
        <taxon>Bacillati</taxon>
        <taxon>Actinomycetota</taxon>
        <taxon>Actinomycetes</taxon>
        <taxon>Propionibacteriales</taxon>
        <taxon>Nocardioidaceae</taxon>
        <taxon>Nocardioides</taxon>
    </lineage>
</organism>
<feature type="binding site" evidence="4">
    <location>
        <position position="156"/>
    </location>
    <ligand>
        <name>1D-myo-inositol 2-(L-cysteinylamino)-2-deoxy-alpha-D-glucopyranoside</name>
        <dbReference type="ChEBI" id="CHEBI:58887"/>
    </ligand>
</feature>
<feature type="binding site" evidence="4">
    <location>
        <begin position="60"/>
        <end position="65"/>
    </location>
    <ligand>
        <name>acetyl-CoA</name>
        <dbReference type="ChEBI" id="CHEBI:57288"/>
        <label>1</label>
    </ligand>
</feature>
<dbReference type="InterPro" id="IPR016181">
    <property type="entry name" value="Acyl_CoA_acyltransferase"/>
</dbReference>
<dbReference type="SUPFAM" id="SSF55729">
    <property type="entry name" value="Acyl-CoA N-acyltransferases (Nat)"/>
    <property type="match status" value="1"/>
</dbReference>
<evidence type="ECO:0000256" key="2">
    <source>
        <dbReference type="ARBA" id="ARBA00022737"/>
    </source>
</evidence>
<feature type="binding site" evidence="4">
    <location>
        <begin position="209"/>
        <end position="211"/>
    </location>
    <ligand>
        <name>acetyl-CoA</name>
        <dbReference type="ChEBI" id="CHEBI:57288"/>
        <label>2</label>
    </ligand>
</feature>
<accession>A0A4U2YRK7</accession>
<dbReference type="PANTHER" id="PTHR43617:SF31">
    <property type="entry name" value="MYCOTHIOL ACETYLTRANSFERASE"/>
    <property type="match status" value="1"/>
</dbReference>
<evidence type="ECO:0000313" key="7">
    <source>
        <dbReference type="Proteomes" id="UP000307808"/>
    </source>
</evidence>
<proteinExistence type="inferred from homology"/>
<dbReference type="PANTHER" id="PTHR43617">
    <property type="entry name" value="L-AMINO ACID N-ACETYLTRANSFERASE"/>
    <property type="match status" value="1"/>
</dbReference>
<comment type="subunit">
    <text evidence="4">Monomer.</text>
</comment>
<feature type="binding site" evidence="4">
    <location>
        <position position="205"/>
    </location>
    <ligand>
        <name>1D-myo-inositol 2-(L-cysteinylamino)-2-deoxy-alpha-D-glucopyranoside</name>
        <dbReference type="ChEBI" id="CHEBI:58887"/>
    </ligand>
</feature>
<dbReference type="Proteomes" id="UP000307808">
    <property type="component" value="Unassembled WGS sequence"/>
</dbReference>
<feature type="binding site" evidence="4">
    <location>
        <position position="22"/>
    </location>
    <ligand>
        <name>1D-myo-inositol 2-(L-cysteinylamino)-2-deoxy-alpha-D-glucopyranoside</name>
        <dbReference type="ChEBI" id="CHEBI:58887"/>
    </ligand>
</feature>
<dbReference type="PROSITE" id="PS51186">
    <property type="entry name" value="GNAT"/>
    <property type="match status" value="2"/>
</dbReference>
<dbReference type="InterPro" id="IPR050276">
    <property type="entry name" value="MshD_Acetyltransferase"/>
</dbReference>
<dbReference type="PIRSF" id="PIRSF021524">
    <property type="entry name" value="MSH_acetyltransferase"/>
    <property type="match status" value="1"/>
</dbReference>
<dbReference type="EMBL" id="SZPY01000001">
    <property type="protein sequence ID" value="TKI63740.1"/>
    <property type="molecule type" value="Genomic_DNA"/>
</dbReference>
<reference evidence="6 7" key="1">
    <citation type="submission" date="2019-04" db="EMBL/GenBank/DDBJ databases">
        <authorList>
            <person name="Dong K."/>
        </authorList>
    </citation>
    <scope>NUCLEOTIDE SEQUENCE [LARGE SCALE GENOMIC DNA]</scope>
    <source>
        <strain evidence="7">dk3543</strain>
    </source>
</reference>
<comment type="catalytic activity">
    <reaction evidence="4">
        <text>1D-myo-inositol 2-(L-cysteinylamino)-2-deoxy-alpha-D-glucopyranoside + acetyl-CoA = mycothiol + CoA + H(+)</text>
        <dbReference type="Rhea" id="RHEA:26172"/>
        <dbReference type="ChEBI" id="CHEBI:15378"/>
        <dbReference type="ChEBI" id="CHEBI:16768"/>
        <dbReference type="ChEBI" id="CHEBI:57287"/>
        <dbReference type="ChEBI" id="CHEBI:57288"/>
        <dbReference type="ChEBI" id="CHEBI:58887"/>
        <dbReference type="EC" id="2.3.1.189"/>
    </reaction>
</comment>
<comment type="function">
    <text evidence="4">Catalyzes the transfer of acetyl from acetyl-CoA to desacetylmycothiol (Cys-GlcN-Ins) to form mycothiol.</text>
</comment>
<sequence length="276" mass="29845">MPSIEAIAERAAAADGASPLDEATAMALRDNQLRAVKRDAAFYLVRGTELTLVVDPPARRRGLGSSLLADALETHPQVDRAWSHGNHPGARALAAHAGWQATRDLWVMRRPLGEGAEPLPELEVPDDVELHAFGQRSGDSHEVLRVNQRAFASHPEQGSMDLVDMARRMAEPWFDPAGLILATPTQGRGTLGFHWTKKHSPTLGEVYVVGVDPDAQGRGIGRLVTLAGLHHLEESGATEVILYVEGDNAAAIRTYSRLGFTHADADTHVMYTRGPA</sequence>
<comment type="similarity">
    <text evidence="4">Belongs to the acetyltransferase family. MshD subfamily.</text>
</comment>
<keyword evidence="2 4" id="KW-0677">Repeat</keyword>
<dbReference type="RefSeq" id="WP_137064205.1">
    <property type="nucleotide sequence ID" value="NZ_CP040748.1"/>
</dbReference>
<dbReference type="InterPro" id="IPR017813">
    <property type="entry name" value="Mycothiol_AcTrfase"/>
</dbReference>
<evidence type="ECO:0000256" key="1">
    <source>
        <dbReference type="ARBA" id="ARBA00022679"/>
    </source>
</evidence>
<feature type="binding site" evidence="4">
    <location>
        <position position="197"/>
    </location>
    <ligand>
        <name>1D-myo-inositol 2-(L-cysteinylamino)-2-deoxy-alpha-D-glucopyranoside</name>
        <dbReference type="ChEBI" id="CHEBI:58887"/>
    </ligand>
</feature>
<feature type="domain" description="N-acetyltransferase" evidence="5">
    <location>
        <begin position="1"/>
        <end position="113"/>
    </location>
</feature>
<keyword evidence="3 4" id="KW-0012">Acyltransferase</keyword>
<evidence type="ECO:0000256" key="4">
    <source>
        <dbReference type="HAMAP-Rule" id="MF_01698"/>
    </source>
</evidence>
<feature type="binding site" evidence="4">
    <location>
        <begin position="52"/>
        <end position="54"/>
    </location>
    <ligand>
        <name>acetyl-CoA</name>
        <dbReference type="ChEBI" id="CHEBI:57288"/>
        <label>1</label>
    </ligand>
</feature>
<evidence type="ECO:0000313" key="6">
    <source>
        <dbReference type="EMBL" id="TKI63740.1"/>
    </source>
</evidence>
<name>A0A4U2YRK7_9ACTN</name>
<dbReference type="OrthoDB" id="3208058at2"/>
<feature type="binding site" evidence="4">
    <location>
        <begin position="216"/>
        <end position="222"/>
    </location>
    <ligand>
        <name>acetyl-CoA</name>
        <dbReference type="ChEBI" id="CHEBI:57288"/>
        <label>2</label>
    </ligand>
</feature>
<dbReference type="Gene3D" id="3.40.630.30">
    <property type="match status" value="1"/>
</dbReference>
<evidence type="ECO:0000256" key="3">
    <source>
        <dbReference type="ARBA" id="ARBA00023315"/>
    </source>
</evidence>
<dbReference type="EC" id="2.3.1.189" evidence="4"/>
<dbReference type="AlphaFoldDB" id="A0A4U2YRK7"/>
<dbReference type="CDD" id="cd04301">
    <property type="entry name" value="NAT_SF"/>
    <property type="match status" value="1"/>
</dbReference>
<protein>
    <recommendedName>
        <fullName evidence="4">Mycothiol acetyltransferase</fullName>
        <shortName evidence="4">MSH acetyltransferase</shortName>
        <ecNumber evidence="4">2.3.1.189</ecNumber>
    </recommendedName>
    <alternativeName>
        <fullName evidence="4">Mycothiol synthase</fullName>
    </alternativeName>
</protein>